<accession>A0A5N6HSM6</accession>
<dbReference type="AlphaFoldDB" id="A0A5N6HSM6"/>
<evidence type="ECO:0000313" key="1">
    <source>
        <dbReference type="EMBL" id="KAE8401525.1"/>
    </source>
</evidence>
<dbReference type="RefSeq" id="XP_031938844.1">
    <property type="nucleotide sequence ID" value="XM_032087755.1"/>
</dbReference>
<gene>
    <name evidence="1" type="ORF">BDV37DRAFT_285546</name>
</gene>
<keyword evidence="2" id="KW-1185">Reference proteome</keyword>
<name>A0A5N6HSM6_9EURO</name>
<dbReference type="OrthoDB" id="2520703at2759"/>
<dbReference type="Proteomes" id="UP000325579">
    <property type="component" value="Unassembled WGS sequence"/>
</dbReference>
<dbReference type="GeneID" id="43672446"/>
<sequence length="443" mass="50409">MDLLPTELLLLTGDYIHDLPTKRALSECSRRFRQIFQPLLYTSITFGPTRSIPLIVQNLCREPYLASRVRHITLAHDCEHWNRLHQSEIGRGIDSTLIHRILNETFETKTEKTRWKKYLNSFCGVAWVGLLLTRLSRLETLLLAYDHDELLQDILEKAAMRQRPFHNTPPFPCLQRVQISSLAAWKPVTTDFVLPFLYFPAVREVLAYNIQERPLDQIQRSLAQLTIGNPMCQVTRAGVMMWASDPTGMAKWAKLCPKLEHFHVVLYYPPNLHDGHLDIEAFRQALLQAKDTLKSLRLGFMWTASKGSDYQTPSMVQCDLYGLLGSLKDFSVLQQLSIPHASLVGLKFNNSGSFTGQLPCSLEVLEITGVVVVGCFTLIASYLAELVRYRVDLVPRLRLLVLKLGPMVRSLLGTAFLRLVCEAAGVELEIQDLDFREDDVSNC</sequence>
<protein>
    <submittedName>
        <fullName evidence="1">Uncharacterized protein</fullName>
    </submittedName>
</protein>
<dbReference type="EMBL" id="ML736799">
    <property type="protein sequence ID" value="KAE8401525.1"/>
    <property type="molecule type" value="Genomic_DNA"/>
</dbReference>
<reference evidence="1 2" key="1">
    <citation type="submission" date="2019-04" db="EMBL/GenBank/DDBJ databases">
        <authorList>
            <consortium name="DOE Joint Genome Institute"/>
            <person name="Mondo S."/>
            <person name="Kjaerbolling I."/>
            <person name="Vesth T."/>
            <person name="Frisvad J.C."/>
            <person name="Nybo J.L."/>
            <person name="Theobald S."/>
            <person name="Kildgaard S."/>
            <person name="Isbrandt T."/>
            <person name="Kuo A."/>
            <person name="Sato A."/>
            <person name="Lyhne E.K."/>
            <person name="Kogle M.E."/>
            <person name="Wiebenga A."/>
            <person name="Kun R.S."/>
            <person name="Lubbers R.J."/>
            <person name="Makela M.R."/>
            <person name="Barry K."/>
            <person name="Chovatia M."/>
            <person name="Clum A."/>
            <person name="Daum C."/>
            <person name="Haridas S."/>
            <person name="He G."/>
            <person name="LaButti K."/>
            <person name="Lipzen A."/>
            <person name="Riley R."/>
            <person name="Salamov A."/>
            <person name="Simmons B.A."/>
            <person name="Magnuson J.K."/>
            <person name="Henrissat B."/>
            <person name="Mortensen U.H."/>
            <person name="Larsen T.O."/>
            <person name="Devries R.P."/>
            <person name="Grigoriev I.V."/>
            <person name="Machida M."/>
            <person name="Baker S.E."/>
            <person name="Andersen M.R."/>
            <person name="Cantor M.N."/>
            <person name="Hua S.X."/>
        </authorList>
    </citation>
    <scope>NUCLEOTIDE SEQUENCE [LARGE SCALE GENOMIC DNA]</scope>
    <source>
        <strain evidence="1 2">CBS 119388</strain>
    </source>
</reference>
<organism evidence="1 2">
    <name type="scientific">Aspergillus pseudonomiae</name>
    <dbReference type="NCBI Taxonomy" id="1506151"/>
    <lineage>
        <taxon>Eukaryota</taxon>
        <taxon>Fungi</taxon>
        <taxon>Dikarya</taxon>
        <taxon>Ascomycota</taxon>
        <taxon>Pezizomycotina</taxon>
        <taxon>Eurotiomycetes</taxon>
        <taxon>Eurotiomycetidae</taxon>
        <taxon>Eurotiales</taxon>
        <taxon>Aspergillaceae</taxon>
        <taxon>Aspergillus</taxon>
        <taxon>Aspergillus subgen. Circumdati</taxon>
    </lineage>
</organism>
<evidence type="ECO:0000313" key="2">
    <source>
        <dbReference type="Proteomes" id="UP000325579"/>
    </source>
</evidence>
<proteinExistence type="predicted"/>
<accession>A0A5N7D547</accession>